<evidence type="ECO:0000256" key="6">
    <source>
        <dbReference type="ARBA" id="ARBA00022970"/>
    </source>
</evidence>
<evidence type="ECO:0000256" key="2">
    <source>
        <dbReference type="ARBA" id="ARBA00008583"/>
    </source>
</evidence>
<dbReference type="FunFam" id="1.20.1740.10:FF:000001">
    <property type="entry name" value="Amino acid permease"/>
    <property type="match status" value="1"/>
</dbReference>
<feature type="region of interest" description="Disordered" evidence="9">
    <location>
        <begin position="1"/>
        <end position="30"/>
    </location>
</feature>
<feature type="transmembrane region" description="Helical" evidence="10">
    <location>
        <begin position="66"/>
        <end position="85"/>
    </location>
</feature>
<keyword evidence="5 10" id="KW-0812">Transmembrane</keyword>
<evidence type="ECO:0000256" key="7">
    <source>
        <dbReference type="ARBA" id="ARBA00022989"/>
    </source>
</evidence>
<feature type="domain" description="Amino acid permease/ SLC12A" evidence="11">
    <location>
        <begin position="42"/>
        <end position="483"/>
    </location>
</feature>
<dbReference type="GO" id="GO:0055085">
    <property type="term" value="P:transmembrane transport"/>
    <property type="evidence" value="ECO:0007669"/>
    <property type="project" value="InterPro"/>
</dbReference>
<evidence type="ECO:0000256" key="9">
    <source>
        <dbReference type="SAM" id="MobiDB-lite"/>
    </source>
</evidence>
<feature type="transmembrane region" description="Helical" evidence="10">
    <location>
        <begin position="315"/>
        <end position="335"/>
    </location>
</feature>
<accession>A0A930Q3I7</accession>
<dbReference type="GO" id="GO:0006865">
    <property type="term" value="P:amino acid transport"/>
    <property type="evidence" value="ECO:0007669"/>
    <property type="project" value="UniProtKB-KW"/>
</dbReference>
<dbReference type="InterPro" id="IPR004840">
    <property type="entry name" value="Amino_acid_permease_CS"/>
</dbReference>
<sequence>MSTPTPQTPGKPASDPHIKPPTDDPFAHEQEGFHKGLGARQLQMIAIGSAIGTGLFLGTGSRLQDAGPMLAVIYAVIGFFGYLILRALGELILHRPSSGSFVSYTREFYGEKAAFVSGWLYWLNWAMTAVADATAIAIYISWFGRYNQFFADIPQWLSAFIVVVITVALNLISVKLFGELEFWFALIKILALLSFMAVGIWYLVFGEPINGVTPGLSLIAANDGFFPNGILPALIVVQGVVFAYAGIELVGTTSGETKNVEKVIPRAINTVIWRIAIFYVGSVVLLCLLMPYTAYKDAESPFVTFFDAIGIEGTAPIMQLVVITAAASSLNAGLYSTGRILHSMGVAGSAPKFTTKVSRSGVPVAGILLTGVIGLFGVVLNFFVPEQAFEVVLNIASVGTMASWAAIAMSHQKYLKLVGEGKYKRPNYRAPGGRFSDWAVMVFLAVVLVLMALDYPVGTYTLASLLLVIPLLIIGWYTVRDRVNEIARVREGYTGAVPVIAARPVVQKLVSEPRTHIALDEFADDEDHGTAHKGHHDKP</sequence>
<comment type="similarity">
    <text evidence="2">Belongs to the amino acid-polyamine-organocation (APC) superfamily. Amino acid transporter (AAT) (TC 2.A.3.1) family.</text>
</comment>
<dbReference type="Proteomes" id="UP000785653">
    <property type="component" value="Unassembled WGS sequence"/>
</dbReference>
<dbReference type="Pfam" id="PF00324">
    <property type="entry name" value="AA_permease"/>
    <property type="match status" value="1"/>
</dbReference>
<evidence type="ECO:0000256" key="10">
    <source>
        <dbReference type="SAM" id="Phobius"/>
    </source>
</evidence>
<evidence type="ECO:0000256" key="8">
    <source>
        <dbReference type="ARBA" id="ARBA00023136"/>
    </source>
</evidence>
<dbReference type="InterPro" id="IPR004841">
    <property type="entry name" value="AA-permease/SLC12A_dom"/>
</dbReference>
<evidence type="ECO:0000313" key="12">
    <source>
        <dbReference type="EMBL" id="MBF1672937.1"/>
    </source>
</evidence>
<keyword evidence="7 10" id="KW-1133">Transmembrane helix</keyword>
<dbReference type="PANTHER" id="PTHR43495:SF1">
    <property type="entry name" value="L-ASPARAGINE PERMEASE"/>
    <property type="match status" value="1"/>
</dbReference>
<dbReference type="Gene3D" id="1.20.1740.10">
    <property type="entry name" value="Amino acid/polyamine transporter I"/>
    <property type="match status" value="1"/>
</dbReference>
<keyword evidence="3" id="KW-0813">Transport</keyword>
<organism evidence="12 13">
    <name type="scientific">Rothia mucilaginosa</name>
    <dbReference type="NCBI Taxonomy" id="43675"/>
    <lineage>
        <taxon>Bacteria</taxon>
        <taxon>Bacillati</taxon>
        <taxon>Actinomycetota</taxon>
        <taxon>Actinomycetes</taxon>
        <taxon>Micrococcales</taxon>
        <taxon>Micrococcaceae</taxon>
        <taxon>Rothia</taxon>
    </lineage>
</organism>
<evidence type="ECO:0000313" key="13">
    <source>
        <dbReference type="Proteomes" id="UP000785653"/>
    </source>
</evidence>
<protein>
    <submittedName>
        <fullName evidence="12">Amino acid permease</fullName>
    </submittedName>
</protein>
<evidence type="ECO:0000256" key="1">
    <source>
        <dbReference type="ARBA" id="ARBA00004651"/>
    </source>
</evidence>
<feature type="transmembrane region" description="Helical" evidence="10">
    <location>
        <begin position="153"/>
        <end position="172"/>
    </location>
</feature>
<feature type="transmembrane region" description="Helical" evidence="10">
    <location>
        <begin position="362"/>
        <end position="385"/>
    </location>
</feature>
<keyword evidence="6" id="KW-0029">Amino-acid transport</keyword>
<feature type="transmembrane region" description="Helical" evidence="10">
    <location>
        <begin position="459"/>
        <end position="479"/>
    </location>
</feature>
<evidence type="ECO:0000256" key="5">
    <source>
        <dbReference type="ARBA" id="ARBA00022692"/>
    </source>
</evidence>
<dbReference type="PROSITE" id="PS00218">
    <property type="entry name" value="AMINO_ACID_PERMEASE_1"/>
    <property type="match status" value="1"/>
</dbReference>
<evidence type="ECO:0000256" key="3">
    <source>
        <dbReference type="ARBA" id="ARBA00022448"/>
    </source>
</evidence>
<comment type="caution">
    <text evidence="12">The sequence shown here is derived from an EMBL/GenBank/DDBJ whole genome shotgun (WGS) entry which is preliminary data.</text>
</comment>
<dbReference type="EMBL" id="JABZXS010000011">
    <property type="protein sequence ID" value="MBF1672937.1"/>
    <property type="molecule type" value="Genomic_DNA"/>
</dbReference>
<feature type="transmembrane region" description="Helical" evidence="10">
    <location>
        <begin position="225"/>
        <end position="250"/>
    </location>
</feature>
<keyword evidence="4" id="KW-1003">Cell membrane</keyword>
<keyword evidence="8 10" id="KW-0472">Membrane</keyword>
<dbReference type="AlphaFoldDB" id="A0A930Q3I7"/>
<feature type="transmembrane region" description="Helical" evidence="10">
    <location>
        <begin position="119"/>
        <end position="141"/>
    </location>
</feature>
<feature type="transmembrane region" description="Helical" evidence="10">
    <location>
        <begin position="184"/>
        <end position="205"/>
    </location>
</feature>
<reference evidence="12" key="1">
    <citation type="submission" date="2020-04" db="EMBL/GenBank/DDBJ databases">
        <title>Deep metagenomics examines the oral microbiome during advanced dental caries in children, revealing novel taxa and co-occurrences with host molecules.</title>
        <authorList>
            <person name="Baker J.L."/>
            <person name="Morton J.T."/>
            <person name="Dinis M."/>
            <person name="Alvarez R."/>
            <person name="Tran N.C."/>
            <person name="Knight R."/>
            <person name="Edlund A."/>
        </authorList>
    </citation>
    <scope>NUCLEOTIDE SEQUENCE</scope>
    <source>
        <strain evidence="12">JCVI_47_bin.3</strain>
    </source>
</reference>
<feature type="transmembrane region" description="Helical" evidence="10">
    <location>
        <begin position="271"/>
        <end position="295"/>
    </location>
</feature>
<dbReference type="PANTHER" id="PTHR43495">
    <property type="entry name" value="GABA PERMEASE"/>
    <property type="match status" value="1"/>
</dbReference>
<dbReference type="GO" id="GO:0005886">
    <property type="term" value="C:plasma membrane"/>
    <property type="evidence" value="ECO:0007669"/>
    <property type="project" value="UniProtKB-SubCell"/>
</dbReference>
<feature type="compositionally biased region" description="Basic and acidic residues" evidence="9">
    <location>
        <begin position="14"/>
        <end position="30"/>
    </location>
</feature>
<evidence type="ECO:0000256" key="4">
    <source>
        <dbReference type="ARBA" id="ARBA00022475"/>
    </source>
</evidence>
<comment type="subcellular location">
    <subcellularLocation>
        <location evidence="1">Cell membrane</location>
        <topology evidence="1">Multi-pass membrane protein</topology>
    </subcellularLocation>
</comment>
<proteinExistence type="inferred from homology"/>
<evidence type="ECO:0000259" key="11">
    <source>
        <dbReference type="Pfam" id="PF00324"/>
    </source>
</evidence>
<dbReference type="PIRSF" id="PIRSF006060">
    <property type="entry name" value="AA_transporter"/>
    <property type="match status" value="1"/>
</dbReference>
<gene>
    <name evidence="12" type="ORF">HXO65_01850</name>
</gene>
<feature type="transmembrane region" description="Helical" evidence="10">
    <location>
        <begin position="435"/>
        <end position="453"/>
    </location>
</feature>
<feature type="transmembrane region" description="Helical" evidence="10">
    <location>
        <begin position="391"/>
        <end position="414"/>
    </location>
</feature>
<name>A0A930Q3I7_9MICC</name>